<feature type="binding site" evidence="4">
    <location>
        <position position="78"/>
    </location>
    <ligand>
        <name>Zn(2+)</name>
        <dbReference type="ChEBI" id="CHEBI:29105"/>
    </ligand>
</feature>
<evidence type="ECO:0000256" key="4">
    <source>
        <dbReference type="HAMAP-Rule" id="MF_00213"/>
    </source>
</evidence>
<dbReference type="PANTHER" id="PTHR34535:SF3">
    <property type="entry name" value="HYDROGENASE MATURATION FACTOR HYPA"/>
    <property type="match status" value="1"/>
</dbReference>
<dbReference type="Proteomes" id="UP000002484">
    <property type="component" value="Chromosome"/>
</dbReference>
<evidence type="ECO:0000256" key="2">
    <source>
        <dbReference type="ARBA" id="ARBA00022723"/>
    </source>
</evidence>
<gene>
    <name evidence="4" type="primary">hypA</name>
    <name evidence="5" type="ordered locus">FraEuI1c_2699</name>
</gene>
<feature type="binding site" evidence="4">
    <location>
        <position position="75"/>
    </location>
    <ligand>
        <name>Zn(2+)</name>
        <dbReference type="ChEBI" id="CHEBI:29105"/>
    </ligand>
</feature>
<organism evidence="5 6">
    <name type="scientific">Pseudofrankia inefficax (strain DSM 45817 / CECT 9037 / DDB 130130 / EuI1c)</name>
    <name type="common">Frankia inefficax</name>
    <dbReference type="NCBI Taxonomy" id="298654"/>
    <lineage>
        <taxon>Bacteria</taxon>
        <taxon>Bacillati</taxon>
        <taxon>Actinomycetota</taxon>
        <taxon>Actinomycetes</taxon>
        <taxon>Frankiales</taxon>
        <taxon>Frankiaceae</taxon>
        <taxon>Pseudofrankia</taxon>
    </lineage>
</organism>
<dbReference type="HAMAP" id="MF_00213">
    <property type="entry name" value="HypA_HybF"/>
    <property type="match status" value="1"/>
</dbReference>
<keyword evidence="1 4" id="KW-0533">Nickel</keyword>
<dbReference type="OrthoDB" id="288014at2"/>
<dbReference type="KEGG" id="fri:FraEuI1c_2699"/>
<protein>
    <recommendedName>
        <fullName evidence="4">Hydrogenase maturation factor HypA</fullName>
    </recommendedName>
</protein>
<dbReference type="HOGENOM" id="CLU_126929_3_0_11"/>
<dbReference type="EMBL" id="CP002299">
    <property type="protein sequence ID" value="ADP80730.1"/>
    <property type="molecule type" value="Genomic_DNA"/>
</dbReference>
<proteinExistence type="inferred from homology"/>
<name>E3J6F4_PSEI1</name>
<dbReference type="Pfam" id="PF01155">
    <property type="entry name" value="HypA"/>
    <property type="match status" value="1"/>
</dbReference>
<comment type="similarity">
    <text evidence="4">Belongs to the HypA/HybF family.</text>
</comment>
<feature type="binding site" evidence="4">
    <location>
        <position position="2"/>
    </location>
    <ligand>
        <name>Ni(2+)</name>
        <dbReference type="ChEBI" id="CHEBI:49786"/>
    </ligand>
</feature>
<dbReference type="STRING" id="298654.FraEuI1c_2699"/>
<dbReference type="AlphaFoldDB" id="E3J6F4"/>
<accession>E3J6F4</accession>
<dbReference type="GO" id="GO:0016151">
    <property type="term" value="F:nickel cation binding"/>
    <property type="evidence" value="ECO:0007669"/>
    <property type="project" value="UniProtKB-UniRule"/>
</dbReference>
<dbReference type="PANTHER" id="PTHR34535">
    <property type="entry name" value="HYDROGENASE MATURATION FACTOR HYPA"/>
    <property type="match status" value="1"/>
</dbReference>
<keyword evidence="3 4" id="KW-0862">Zinc</keyword>
<dbReference type="GO" id="GO:0051604">
    <property type="term" value="P:protein maturation"/>
    <property type="evidence" value="ECO:0007669"/>
    <property type="project" value="InterPro"/>
</dbReference>
<sequence>MHEMGVTTEIVERVSDRLASAAPPGAKVAAVRLEIGRLSGYTAESVRGCFELAAAGTPLEGARLDVTEPAGHGTCRTCGHAVDVADPLATCPSCGGTDLMVQDGQQLRVLGVELAPDAPAANRAGSG</sequence>
<dbReference type="InterPro" id="IPR000688">
    <property type="entry name" value="HypA/HybF"/>
</dbReference>
<comment type="function">
    <text evidence="4">Involved in the maturation of [NiFe] hydrogenases. Required for nickel insertion into the metal center of the hydrogenase.</text>
</comment>
<feature type="binding site" evidence="4">
    <location>
        <position position="94"/>
    </location>
    <ligand>
        <name>Zn(2+)</name>
        <dbReference type="ChEBI" id="CHEBI:29105"/>
    </ligand>
</feature>
<keyword evidence="2 4" id="KW-0479">Metal-binding</keyword>
<evidence type="ECO:0000256" key="3">
    <source>
        <dbReference type="ARBA" id="ARBA00022833"/>
    </source>
</evidence>
<dbReference type="Gene3D" id="3.30.2320.80">
    <property type="match status" value="1"/>
</dbReference>
<dbReference type="PIRSF" id="PIRSF004761">
    <property type="entry name" value="Hydrgn_mat_HypA"/>
    <property type="match status" value="1"/>
</dbReference>
<dbReference type="InParanoid" id="E3J6F4"/>
<evidence type="ECO:0000313" key="5">
    <source>
        <dbReference type="EMBL" id="ADP80730.1"/>
    </source>
</evidence>
<evidence type="ECO:0000256" key="1">
    <source>
        <dbReference type="ARBA" id="ARBA00022596"/>
    </source>
</evidence>
<dbReference type="GO" id="GO:0008270">
    <property type="term" value="F:zinc ion binding"/>
    <property type="evidence" value="ECO:0007669"/>
    <property type="project" value="UniProtKB-UniRule"/>
</dbReference>
<keyword evidence="6" id="KW-1185">Reference proteome</keyword>
<dbReference type="RefSeq" id="WP_013423848.1">
    <property type="nucleotide sequence ID" value="NC_014666.1"/>
</dbReference>
<feature type="binding site" evidence="4">
    <location>
        <position position="91"/>
    </location>
    <ligand>
        <name>Zn(2+)</name>
        <dbReference type="ChEBI" id="CHEBI:29105"/>
    </ligand>
</feature>
<reference evidence="5 6" key="1">
    <citation type="submission" date="2010-10" db="EMBL/GenBank/DDBJ databases">
        <title>Complete sequence of Frankia sp. EuI1c.</title>
        <authorList>
            <consortium name="US DOE Joint Genome Institute"/>
            <person name="Lucas S."/>
            <person name="Copeland A."/>
            <person name="Lapidus A."/>
            <person name="Cheng J.-F."/>
            <person name="Bruce D."/>
            <person name="Goodwin L."/>
            <person name="Pitluck S."/>
            <person name="Chertkov O."/>
            <person name="Detter J.C."/>
            <person name="Han C."/>
            <person name="Tapia R."/>
            <person name="Land M."/>
            <person name="Hauser L."/>
            <person name="Jeffries C."/>
            <person name="Kyrpides N."/>
            <person name="Ivanova N."/>
            <person name="Mikhailova N."/>
            <person name="Beauchemin N."/>
            <person name="Sen A."/>
            <person name="Sur S.A."/>
            <person name="Gtari M."/>
            <person name="Wall L."/>
            <person name="Tisa L."/>
            <person name="Woyke T."/>
        </authorList>
    </citation>
    <scope>NUCLEOTIDE SEQUENCE [LARGE SCALE GENOMIC DNA]</scope>
    <source>
        <strain evidence="6">DSM 45817 / CECT 9037 / EuI1c</strain>
    </source>
</reference>
<evidence type="ECO:0000313" key="6">
    <source>
        <dbReference type="Proteomes" id="UP000002484"/>
    </source>
</evidence>
<dbReference type="eggNOG" id="COG0375">
    <property type="taxonomic scope" value="Bacteria"/>
</dbReference>